<protein>
    <recommendedName>
        <fullName evidence="3">DUF932 domain-containing protein</fullName>
    </recommendedName>
</protein>
<evidence type="ECO:0000313" key="1">
    <source>
        <dbReference type="EMBL" id="SKL85355.1"/>
    </source>
</evidence>
<sequence length="395" mass="43049">MTAPTTLPALPQRTLRRGDLASLVELLQHQHAHKADLVVPMSRIHFEHGELILDGFEPHIDEKGVTEVNGAFRMTGLADAQLGNVLDIPTKYVRKLRGQHVELLDTNFNELAIMADPNKKVLVRTLYGADPLYPDTNGIVRAVLSDKYGIRDNLDTVLALLEGMRAAGLNESHIRSCDLTDDRLYLRVTAREYGVQAEKLLENYRSPFQGTGHGGEAAENPKLVYAGLLVTNSETGGGALTITPELRVLVCDNGMTINADAMRKVHLGRKLDEGQIEWSADTIDASNELVKQQVKDAVTSFMNVEYVARTVAKLEQASAVPLEDAQGAIEAVGKKLAYSQDEMKGILDHFIKGGQLTAGGVMHAVTSYAQVIEDVDRSNDFAATGVDAMLAAARR</sequence>
<evidence type="ECO:0008006" key="3">
    <source>
        <dbReference type="Google" id="ProtNLM"/>
    </source>
</evidence>
<gene>
    <name evidence="1" type="ORF">SAMEA2259716_01858</name>
</gene>
<reference evidence="1 2" key="1">
    <citation type="submission" date="2016-11" db="EMBL/GenBank/DDBJ databases">
        <authorList>
            <consortium name="Pathogen Informatics"/>
        </authorList>
    </citation>
    <scope>NUCLEOTIDE SEQUENCE [LARGE SCALE GENOMIC DNA]</scope>
    <source>
        <strain evidence="1 2">911</strain>
    </source>
</reference>
<proteinExistence type="predicted"/>
<dbReference type="AlphaFoldDB" id="A0A1U2AFR7"/>
<accession>A0A1U2AFR7</accession>
<dbReference type="RefSeq" id="WP_079626610.1">
    <property type="nucleotide sequence ID" value="NZ_FVGW01000002.1"/>
</dbReference>
<dbReference type="Proteomes" id="UP000190074">
    <property type="component" value="Unassembled WGS sequence"/>
</dbReference>
<evidence type="ECO:0000313" key="2">
    <source>
        <dbReference type="Proteomes" id="UP000190074"/>
    </source>
</evidence>
<dbReference type="EMBL" id="FVGW01000002">
    <property type="protein sequence ID" value="SKL85355.1"/>
    <property type="molecule type" value="Genomic_DNA"/>
</dbReference>
<name>A0A1U2AFR7_9MYCO</name>
<organism evidence="1 2">
    <name type="scientific">Mycobacteroides abscessus subsp. massiliense</name>
    <dbReference type="NCBI Taxonomy" id="1962118"/>
    <lineage>
        <taxon>Bacteria</taxon>
        <taxon>Bacillati</taxon>
        <taxon>Actinomycetota</taxon>
        <taxon>Actinomycetes</taxon>
        <taxon>Mycobacteriales</taxon>
        <taxon>Mycobacteriaceae</taxon>
        <taxon>Mycobacteroides</taxon>
        <taxon>Mycobacteroides abscessus</taxon>
    </lineage>
</organism>